<accession>A0A182MCL3</accession>
<dbReference type="EMBL" id="AXCM01004766">
    <property type="status" value="NOT_ANNOTATED_CDS"/>
    <property type="molecule type" value="Genomic_DNA"/>
</dbReference>
<evidence type="ECO:0000313" key="2">
    <source>
        <dbReference type="Proteomes" id="UP000075883"/>
    </source>
</evidence>
<dbReference type="VEuPathDB" id="VectorBase:ACUA015006"/>
<proteinExistence type="predicted"/>
<reference evidence="1" key="2">
    <citation type="submission" date="2020-05" db="UniProtKB">
        <authorList>
            <consortium name="EnsemblMetazoa"/>
        </authorList>
    </citation>
    <scope>IDENTIFICATION</scope>
    <source>
        <strain evidence="1">A-37</strain>
    </source>
</reference>
<name>A0A182MCL3_9DIPT</name>
<dbReference type="EnsemblMetazoa" id="ACUA015006-RA">
    <property type="protein sequence ID" value="ACUA015006-PA"/>
    <property type="gene ID" value="ACUA015006"/>
</dbReference>
<evidence type="ECO:0000313" key="1">
    <source>
        <dbReference type="EnsemblMetazoa" id="ACUA015006-PA"/>
    </source>
</evidence>
<dbReference type="Proteomes" id="UP000075883">
    <property type="component" value="Unassembled WGS sequence"/>
</dbReference>
<sequence length="293" mass="33524">MHEMCSNGNQTNTEWHLYPVDYKPYETSGARTNSFFRIGSINWRCIDLAVRCTTRTQLQMIQRCQQASAVYTVDLINSNYGVRNLDRCCQTLLQLRPGVDETQSSVCLYPNAGYEVWGHASKILFVEKCHNVLQKGSSVNGYWLFVSQNNSDIMEIKKALEALLKHYPFLRLHGWKNALVNKAACDCASFDNYILQSMQCNAPMYDRYQDNSSKVVPRKEKGLRLVDVESITIVVPKFISLMMSDARCDRCVKSVGWKGAKMVVRERMQVTGVCAYVVSTVFDERLLHLRCLP</sequence>
<dbReference type="AlphaFoldDB" id="A0A182MCL3"/>
<protein>
    <submittedName>
        <fullName evidence="1">Uncharacterized protein</fullName>
    </submittedName>
</protein>
<keyword evidence="2" id="KW-1185">Reference proteome</keyword>
<reference evidence="2" key="1">
    <citation type="submission" date="2013-09" db="EMBL/GenBank/DDBJ databases">
        <title>The Genome Sequence of Anopheles culicifacies species A.</title>
        <authorList>
            <consortium name="The Broad Institute Genomics Platform"/>
            <person name="Neafsey D.E."/>
            <person name="Besansky N."/>
            <person name="Howell P."/>
            <person name="Walton C."/>
            <person name="Young S.K."/>
            <person name="Zeng Q."/>
            <person name="Gargeya S."/>
            <person name="Fitzgerald M."/>
            <person name="Haas B."/>
            <person name="Abouelleil A."/>
            <person name="Allen A.W."/>
            <person name="Alvarado L."/>
            <person name="Arachchi H.M."/>
            <person name="Berlin A.M."/>
            <person name="Chapman S.B."/>
            <person name="Gainer-Dewar J."/>
            <person name="Goldberg J."/>
            <person name="Griggs A."/>
            <person name="Gujja S."/>
            <person name="Hansen M."/>
            <person name="Howarth C."/>
            <person name="Imamovic A."/>
            <person name="Ireland A."/>
            <person name="Larimer J."/>
            <person name="McCowan C."/>
            <person name="Murphy C."/>
            <person name="Pearson M."/>
            <person name="Poon T.W."/>
            <person name="Priest M."/>
            <person name="Roberts A."/>
            <person name="Saif S."/>
            <person name="Shea T."/>
            <person name="Sisk P."/>
            <person name="Sykes S."/>
            <person name="Wortman J."/>
            <person name="Nusbaum C."/>
            <person name="Birren B."/>
        </authorList>
    </citation>
    <scope>NUCLEOTIDE SEQUENCE [LARGE SCALE GENOMIC DNA]</scope>
    <source>
        <strain evidence="2">A-37</strain>
    </source>
</reference>
<organism evidence="1 2">
    <name type="scientific">Anopheles culicifacies</name>
    <dbReference type="NCBI Taxonomy" id="139723"/>
    <lineage>
        <taxon>Eukaryota</taxon>
        <taxon>Metazoa</taxon>
        <taxon>Ecdysozoa</taxon>
        <taxon>Arthropoda</taxon>
        <taxon>Hexapoda</taxon>
        <taxon>Insecta</taxon>
        <taxon>Pterygota</taxon>
        <taxon>Neoptera</taxon>
        <taxon>Endopterygota</taxon>
        <taxon>Diptera</taxon>
        <taxon>Nematocera</taxon>
        <taxon>Culicoidea</taxon>
        <taxon>Culicidae</taxon>
        <taxon>Anophelinae</taxon>
        <taxon>Anopheles</taxon>
        <taxon>culicifacies species complex</taxon>
    </lineage>
</organism>